<reference evidence="2" key="1">
    <citation type="journal article" date="2021" name="PeerJ">
        <title>Extensive microbial diversity within the chicken gut microbiome revealed by metagenomics and culture.</title>
        <authorList>
            <person name="Gilroy R."/>
            <person name="Ravi A."/>
            <person name="Getino M."/>
            <person name="Pursley I."/>
            <person name="Horton D.L."/>
            <person name="Alikhan N.F."/>
            <person name="Baker D."/>
            <person name="Gharbi K."/>
            <person name="Hall N."/>
            <person name="Watson M."/>
            <person name="Adriaenssens E.M."/>
            <person name="Foster-Nyarko E."/>
            <person name="Jarju S."/>
            <person name="Secka A."/>
            <person name="Antonio M."/>
            <person name="Oren A."/>
            <person name="Chaudhuri R.R."/>
            <person name="La Ragione R."/>
            <person name="Hildebrand F."/>
            <person name="Pallen M.J."/>
        </authorList>
    </citation>
    <scope>NUCLEOTIDE SEQUENCE</scope>
    <source>
        <strain evidence="2">ChiBcec8-13705</strain>
    </source>
</reference>
<dbReference type="AlphaFoldDB" id="A0A9D2M5X6"/>
<proteinExistence type="predicted"/>
<comment type="caution">
    <text evidence="2">The sequence shown here is derived from an EMBL/GenBank/DDBJ whole genome shotgun (WGS) entry which is preliminary data.</text>
</comment>
<dbReference type="Pfam" id="PF03819">
    <property type="entry name" value="MazG"/>
    <property type="match status" value="1"/>
</dbReference>
<dbReference type="NCBIfam" id="TIGR00444">
    <property type="entry name" value="mazG"/>
    <property type="match status" value="1"/>
</dbReference>
<dbReference type="GO" id="GO:0006950">
    <property type="term" value="P:response to stress"/>
    <property type="evidence" value="ECO:0007669"/>
    <property type="project" value="UniProtKB-ARBA"/>
</dbReference>
<evidence type="ECO:0000313" key="2">
    <source>
        <dbReference type="EMBL" id="HJB41003.1"/>
    </source>
</evidence>
<sequence>MIDYPAKDRYTADDLVAIVALLRDPENGCPWDKAQTHASIRMNFLEEAYEAVDAIDLNDPALLREELGDVLMQVAFHAVIESESGRFDWGDICDEVCRKLIGRHPHIFGPAEAADGINDWDSIKNKEKGRLTLADDLASVPRAMPALMRAAKLQKRAQRHGVAPPAADARTLGEAAAALAAAPPQSEEAGRALGALLTRAVALARQKGLDPEQALMQANDAFAQSAAEPNA</sequence>
<accession>A0A9D2M5X6</accession>
<dbReference type="EMBL" id="DWYG01000009">
    <property type="protein sequence ID" value="HJB41003.1"/>
    <property type="molecule type" value="Genomic_DNA"/>
</dbReference>
<protein>
    <submittedName>
        <fullName evidence="2">MazG family protein</fullName>
    </submittedName>
</protein>
<dbReference type="GO" id="GO:0046076">
    <property type="term" value="P:dTTP catabolic process"/>
    <property type="evidence" value="ECO:0007669"/>
    <property type="project" value="TreeGrafter"/>
</dbReference>
<dbReference type="InterPro" id="IPR048015">
    <property type="entry name" value="NTP-PPase_MazG-like_N"/>
</dbReference>
<dbReference type="PANTHER" id="PTHR30522">
    <property type="entry name" value="NUCLEOSIDE TRIPHOSPHATE PYROPHOSPHOHYDROLASE"/>
    <property type="match status" value="1"/>
</dbReference>
<dbReference type="GO" id="GO:0046081">
    <property type="term" value="P:dUTP catabolic process"/>
    <property type="evidence" value="ECO:0007669"/>
    <property type="project" value="TreeGrafter"/>
</dbReference>
<dbReference type="PANTHER" id="PTHR30522:SF0">
    <property type="entry name" value="NUCLEOSIDE TRIPHOSPHATE PYROPHOSPHOHYDROLASE"/>
    <property type="match status" value="1"/>
</dbReference>
<dbReference type="CDD" id="cd11528">
    <property type="entry name" value="NTP-PPase_MazG_Nterm"/>
    <property type="match status" value="1"/>
</dbReference>
<dbReference type="SUPFAM" id="SSF101386">
    <property type="entry name" value="all-alpha NTP pyrophosphatases"/>
    <property type="match status" value="1"/>
</dbReference>
<dbReference type="GO" id="GO:0006203">
    <property type="term" value="P:dGTP catabolic process"/>
    <property type="evidence" value="ECO:0007669"/>
    <property type="project" value="TreeGrafter"/>
</dbReference>
<dbReference type="Gene3D" id="1.10.287.1080">
    <property type="entry name" value="MazG-like"/>
    <property type="match status" value="2"/>
</dbReference>
<dbReference type="InterPro" id="IPR011551">
    <property type="entry name" value="NTP_PyrPHydrolase_MazG"/>
</dbReference>
<dbReference type="GO" id="GO:0046052">
    <property type="term" value="P:UTP catabolic process"/>
    <property type="evidence" value="ECO:0007669"/>
    <property type="project" value="TreeGrafter"/>
</dbReference>
<evidence type="ECO:0000313" key="3">
    <source>
        <dbReference type="Proteomes" id="UP000886803"/>
    </source>
</evidence>
<dbReference type="FunFam" id="1.10.287.1080:FF:000001">
    <property type="entry name" value="Nucleoside triphosphate pyrophosphohydrolase"/>
    <property type="match status" value="1"/>
</dbReference>
<dbReference type="GO" id="GO:0046061">
    <property type="term" value="P:dATP catabolic process"/>
    <property type="evidence" value="ECO:0007669"/>
    <property type="project" value="TreeGrafter"/>
</dbReference>
<reference evidence="2" key="2">
    <citation type="submission" date="2021-04" db="EMBL/GenBank/DDBJ databases">
        <authorList>
            <person name="Gilroy R."/>
        </authorList>
    </citation>
    <scope>NUCLEOTIDE SEQUENCE</scope>
    <source>
        <strain evidence="2">ChiBcec8-13705</strain>
    </source>
</reference>
<dbReference type="Proteomes" id="UP000886803">
    <property type="component" value="Unassembled WGS sequence"/>
</dbReference>
<gene>
    <name evidence="2" type="ORF">H9945_00725</name>
</gene>
<feature type="domain" description="NTP pyrophosphohydrolase MazG-like" evidence="1">
    <location>
        <begin position="35"/>
        <end position="108"/>
    </location>
</feature>
<evidence type="ECO:0000259" key="1">
    <source>
        <dbReference type="Pfam" id="PF03819"/>
    </source>
</evidence>
<dbReference type="InterPro" id="IPR004518">
    <property type="entry name" value="MazG-like_dom"/>
</dbReference>
<dbReference type="GO" id="GO:0046047">
    <property type="term" value="P:TTP catabolic process"/>
    <property type="evidence" value="ECO:0007669"/>
    <property type="project" value="TreeGrafter"/>
</dbReference>
<organism evidence="2 3">
    <name type="scientific">Candidatus Gemmiger avicola</name>
    <dbReference type="NCBI Taxonomy" id="2838605"/>
    <lineage>
        <taxon>Bacteria</taxon>
        <taxon>Bacillati</taxon>
        <taxon>Bacillota</taxon>
        <taxon>Clostridia</taxon>
        <taxon>Eubacteriales</taxon>
        <taxon>Gemmiger</taxon>
    </lineage>
</organism>
<name>A0A9D2M5X6_9FIRM</name>
<dbReference type="GO" id="GO:0047429">
    <property type="term" value="F:nucleoside triphosphate diphosphatase activity"/>
    <property type="evidence" value="ECO:0007669"/>
    <property type="project" value="TreeGrafter"/>
</dbReference>